<reference evidence="1" key="1">
    <citation type="journal article" date="2021" name="Open Biol.">
        <title>Shared evolutionary footprints suggest mitochondrial oxidative damage underlies multiple complex I losses in fungi.</title>
        <authorList>
            <person name="Schikora-Tamarit M.A."/>
            <person name="Marcet-Houben M."/>
            <person name="Nosek J."/>
            <person name="Gabaldon T."/>
        </authorList>
    </citation>
    <scope>NUCLEOTIDE SEQUENCE</scope>
    <source>
        <strain evidence="1">CBS6075</strain>
    </source>
</reference>
<gene>
    <name evidence="1" type="ORF">OGAPHI_005282</name>
</gene>
<name>A0A9P8P2I3_9ASCO</name>
<dbReference type="EMBL" id="JAEUBE010000366">
    <property type="protein sequence ID" value="KAH3663879.1"/>
    <property type="molecule type" value="Genomic_DNA"/>
</dbReference>
<proteinExistence type="predicted"/>
<dbReference type="GeneID" id="70237246"/>
<evidence type="ECO:0000313" key="2">
    <source>
        <dbReference type="Proteomes" id="UP000769157"/>
    </source>
</evidence>
<organism evidence="1 2">
    <name type="scientific">Ogataea philodendri</name>
    <dbReference type="NCBI Taxonomy" id="1378263"/>
    <lineage>
        <taxon>Eukaryota</taxon>
        <taxon>Fungi</taxon>
        <taxon>Dikarya</taxon>
        <taxon>Ascomycota</taxon>
        <taxon>Saccharomycotina</taxon>
        <taxon>Pichiomycetes</taxon>
        <taxon>Pichiales</taxon>
        <taxon>Pichiaceae</taxon>
        <taxon>Ogataea</taxon>
    </lineage>
</organism>
<dbReference type="RefSeq" id="XP_046060215.1">
    <property type="nucleotide sequence ID" value="XM_046206450.1"/>
</dbReference>
<evidence type="ECO:0000313" key="1">
    <source>
        <dbReference type="EMBL" id="KAH3663879.1"/>
    </source>
</evidence>
<protein>
    <submittedName>
        <fullName evidence="1">Uncharacterized protein</fullName>
    </submittedName>
</protein>
<dbReference type="Proteomes" id="UP000769157">
    <property type="component" value="Unassembled WGS sequence"/>
</dbReference>
<sequence length="122" mass="13982">MYRFCEHRSGQTERLIFWSKTFNDDWKLKNLSFKIVILELFAADSSLSRLTGRIGTPNEEGLSFNERILANETRQQRPGINSWKFILDLHLIALSTSTNSTMATRSGFSLQVTIRTEVIGPN</sequence>
<accession>A0A9P8P2I3</accession>
<keyword evidence="2" id="KW-1185">Reference proteome</keyword>
<comment type="caution">
    <text evidence="1">The sequence shown here is derived from an EMBL/GenBank/DDBJ whole genome shotgun (WGS) entry which is preliminary data.</text>
</comment>
<reference evidence="1" key="2">
    <citation type="submission" date="2021-01" db="EMBL/GenBank/DDBJ databases">
        <authorList>
            <person name="Schikora-Tamarit M.A."/>
        </authorList>
    </citation>
    <scope>NUCLEOTIDE SEQUENCE</scope>
    <source>
        <strain evidence="1">CBS6075</strain>
    </source>
</reference>
<dbReference type="AlphaFoldDB" id="A0A9P8P2I3"/>